<dbReference type="RefSeq" id="WP_104230446.1">
    <property type="nucleotide sequence ID" value="NZ_PSNW01000005.1"/>
</dbReference>
<dbReference type="OrthoDB" id="9787815at2"/>
<evidence type="ECO:0000313" key="8">
    <source>
        <dbReference type="Proteomes" id="UP000238220"/>
    </source>
</evidence>
<dbReference type="AlphaFoldDB" id="A0A2S5TG57"/>
<evidence type="ECO:0000256" key="2">
    <source>
        <dbReference type="ARBA" id="ARBA00022448"/>
    </source>
</evidence>
<sequence length="450" mass="48193">MASEAAAPRGWLDSLRMYGHPRVASMLFLGFSAGLPFLLVFSTLSAWLAQAGIERATIGMLSWVGITYSIKFFWAPVVDRLPLPGLTRLLGRRRSWMLLAQIGLACGLAGLALHDPATQLRTMIGCALLVAFSSATQDIAIDAWRIEAAEQAMQGNMSAAYQLGYRIALIVAGAGALYLAAEQSWHTAYLTMAALVGVGLLTTLLIAEPEQKISRDTLLQEERVTRFIEQRRHWPEGLRHAGAWFVGAVVCPFIDFFERNGLKLGALILCFVGLFRLTDITMGVMANPFYLSLGYTLKQIAAIAKGYGVVMSILGAFLGGLAVARWGALRALVIGGVAVILSNLCFAALAIHGAPSLEGLALVISADNLAAGLAGSAFIAYLSGLTNTAYTATQYALFSSLFTLPGKLLGGASGWVVDQVGFVGFFLYTSALGLPALWILLQLNRRLQRA</sequence>
<dbReference type="EMBL" id="PSNW01000005">
    <property type="protein sequence ID" value="PPE73932.1"/>
    <property type="molecule type" value="Genomic_DNA"/>
</dbReference>
<dbReference type="PANTHER" id="PTHR12778:SF10">
    <property type="entry name" value="MAJOR FACILITATOR SUPERFAMILY DOMAIN-CONTAINING PROTEIN 3"/>
    <property type="match status" value="1"/>
</dbReference>
<evidence type="ECO:0000256" key="4">
    <source>
        <dbReference type="ARBA" id="ARBA00022989"/>
    </source>
</evidence>
<dbReference type="InterPro" id="IPR004752">
    <property type="entry name" value="AmpG_permease/AT-1"/>
</dbReference>
<keyword evidence="4 6" id="KW-1133">Transmembrane helix</keyword>
<feature type="transmembrane region" description="Helical" evidence="6">
    <location>
        <begin position="422"/>
        <end position="441"/>
    </location>
</feature>
<comment type="caution">
    <text evidence="7">The sequence shown here is derived from an EMBL/GenBank/DDBJ whole genome shotgun (WGS) entry which is preliminary data.</text>
</comment>
<dbReference type="PANTHER" id="PTHR12778">
    <property type="entry name" value="SOLUTE CARRIER FAMILY 33 ACETYL-COA TRANSPORTER -RELATED"/>
    <property type="match status" value="1"/>
</dbReference>
<keyword evidence="5 6" id="KW-0472">Membrane</keyword>
<feature type="transmembrane region" description="Helical" evidence="6">
    <location>
        <begin position="264"/>
        <end position="286"/>
    </location>
</feature>
<feature type="transmembrane region" description="Helical" evidence="6">
    <location>
        <begin position="306"/>
        <end position="324"/>
    </location>
</feature>
<dbReference type="GO" id="GO:0016020">
    <property type="term" value="C:membrane"/>
    <property type="evidence" value="ECO:0007669"/>
    <property type="project" value="UniProtKB-SubCell"/>
</dbReference>
<evidence type="ECO:0000313" key="7">
    <source>
        <dbReference type="EMBL" id="PPE73932.1"/>
    </source>
</evidence>
<reference evidence="7 8" key="1">
    <citation type="submission" date="2018-02" db="EMBL/GenBank/DDBJ databases">
        <title>Genome sequencing of Solimonas sp. HR-BB.</title>
        <authorList>
            <person name="Lee Y."/>
            <person name="Jeon C.O."/>
        </authorList>
    </citation>
    <scope>NUCLEOTIDE SEQUENCE [LARGE SCALE GENOMIC DNA]</scope>
    <source>
        <strain evidence="7 8">HR-BB</strain>
    </source>
</reference>
<gene>
    <name evidence="7" type="ORF">C3942_11075</name>
</gene>
<feature type="transmembrane region" description="Helical" evidence="6">
    <location>
        <begin position="95"/>
        <end position="113"/>
    </location>
</feature>
<feature type="transmembrane region" description="Helical" evidence="6">
    <location>
        <begin position="56"/>
        <end position="75"/>
    </location>
</feature>
<feature type="transmembrane region" description="Helical" evidence="6">
    <location>
        <begin position="331"/>
        <end position="354"/>
    </location>
</feature>
<protein>
    <submittedName>
        <fullName evidence="7">AmpG family muropeptide MFS transporter</fullName>
    </submittedName>
</protein>
<dbReference type="Proteomes" id="UP000238220">
    <property type="component" value="Unassembled WGS sequence"/>
</dbReference>
<accession>A0A2S5TG57</accession>
<dbReference type="GO" id="GO:0022857">
    <property type="term" value="F:transmembrane transporter activity"/>
    <property type="evidence" value="ECO:0007669"/>
    <property type="project" value="InterPro"/>
</dbReference>
<proteinExistence type="predicted"/>
<feature type="transmembrane region" description="Helical" evidence="6">
    <location>
        <begin position="163"/>
        <end position="181"/>
    </location>
</feature>
<dbReference type="SUPFAM" id="SSF103473">
    <property type="entry name" value="MFS general substrate transporter"/>
    <property type="match status" value="1"/>
</dbReference>
<feature type="transmembrane region" description="Helical" evidence="6">
    <location>
        <begin position="23"/>
        <end position="49"/>
    </location>
</feature>
<dbReference type="Gene3D" id="1.20.1250.20">
    <property type="entry name" value="MFS general substrate transporter like domains"/>
    <property type="match status" value="2"/>
</dbReference>
<name>A0A2S5TG57_9GAMM</name>
<evidence type="ECO:0000256" key="1">
    <source>
        <dbReference type="ARBA" id="ARBA00004141"/>
    </source>
</evidence>
<keyword evidence="2" id="KW-0813">Transport</keyword>
<comment type="subcellular location">
    <subcellularLocation>
        <location evidence="1">Membrane</location>
        <topology evidence="1">Multi-pass membrane protein</topology>
    </subcellularLocation>
</comment>
<keyword evidence="3 6" id="KW-0812">Transmembrane</keyword>
<evidence type="ECO:0000256" key="3">
    <source>
        <dbReference type="ARBA" id="ARBA00022692"/>
    </source>
</evidence>
<feature type="transmembrane region" description="Helical" evidence="6">
    <location>
        <begin position="395"/>
        <end position="416"/>
    </location>
</feature>
<keyword evidence="8" id="KW-1185">Reference proteome</keyword>
<feature type="transmembrane region" description="Helical" evidence="6">
    <location>
        <begin position="187"/>
        <end position="207"/>
    </location>
</feature>
<evidence type="ECO:0000256" key="6">
    <source>
        <dbReference type="SAM" id="Phobius"/>
    </source>
</evidence>
<dbReference type="NCBIfam" id="TIGR00901">
    <property type="entry name" value="2A0125"/>
    <property type="match status" value="1"/>
</dbReference>
<dbReference type="InterPro" id="IPR011701">
    <property type="entry name" value="MFS"/>
</dbReference>
<feature type="transmembrane region" description="Helical" evidence="6">
    <location>
        <begin position="360"/>
        <end position="383"/>
    </location>
</feature>
<dbReference type="Pfam" id="PF07690">
    <property type="entry name" value="MFS_1"/>
    <property type="match status" value="1"/>
</dbReference>
<organism evidence="7 8">
    <name type="scientific">Solimonas fluminis</name>
    <dbReference type="NCBI Taxonomy" id="2086571"/>
    <lineage>
        <taxon>Bacteria</taxon>
        <taxon>Pseudomonadati</taxon>
        <taxon>Pseudomonadota</taxon>
        <taxon>Gammaproteobacteria</taxon>
        <taxon>Nevskiales</taxon>
        <taxon>Nevskiaceae</taxon>
        <taxon>Solimonas</taxon>
    </lineage>
</organism>
<dbReference type="InterPro" id="IPR036259">
    <property type="entry name" value="MFS_trans_sf"/>
</dbReference>
<evidence type="ECO:0000256" key="5">
    <source>
        <dbReference type="ARBA" id="ARBA00023136"/>
    </source>
</evidence>